<dbReference type="PROSITE" id="PS50893">
    <property type="entry name" value="ABC_TRANSPORTER_2"/>
    <property type="match status" value="1"/>
</dbReference>
<evidence type="ECO:0000259" key="4">
    <source>
        <dbReference type="PROSITE" id="PS50893"/>
    </source>
</evidence>
<accession>A0A345UHK1</accession>
<feature type="domain" description="ABC transporter" evidence="4">
    <location>
        <begin position="17"/>
        <end position="258"/>
    </location>
</feature>
<dbReference type="KEGG" id="cprv:CYPRO_0669"/>
<dbReference type="Gene3D" id="3.40.50.300">
    <property type="entry name" value="P-loop containing nucleotide triphosphate hydrolases"/>
    <property type="match status" value="1"/>
</dbReference>
<protein>
    <submittedName>
        <fullName evidence="5">Peptide/nickel transport system ATP-binding protein/oligopeptide transport system ATP-binding protein/oligopeptide transport system ATP-binding protein</fullName>
    </submittedName>
</protein>
<gene>
    <name evidence="5" type="ORF">CYPRO_0669</name>
</gene>
<dbReference type="InterPro" id="IPR003439">
    <property type="entry name" value="ABC_transporter-like_ATP-bd"/>
</dbReference>
<dbReference type="GO" id="GO:0005524">
    <property type="term" value="F:ATP binding"/>
    <property type="evidence" value="ECO:0007669"/>
    <property type="project" value="UniProtKB-KW"/>
</dbReference>
<evidence type="ECO:0000256" key="1">
    <source>
        <dbReference type="ARBA" id="ARBA00022448"/>
    </source>
</evidence>
<reference evidence="5 6" key="1">
    <citation type="submission" date="2018-03" db="EMBL/GenBank/DDBJ databases">
        <title>Phenotypic and genomic properties of Cyclonatronum proteinivorum gen. nov., sp. nov., a haloalkaliphilic bacteroidete from soda lakes possessing Na+-translocating rhodopsin.</title>
        <authorList>
            <person name="Toshchakov S.V."/>
            <person name="Korzhenkov A."/>
            <person name="Samarov N.I."/>
            <person name="Kublanov I.V."/>
            <person name="Muntyan M.S."/>
            <person name="Sorokin D.Y."/>
        </authorList>
    </citation>
    <scope>NUCLEOTIDE SEQUENCE [LARGE SCALE GENOMIC DNA]</scope>
    <source>
        <strain evidence="5 6">Omega</strain>
    </source>
</reference>
<keyword evidence="6" id="KW-1185">Reference proteome</keyword>
<dbReference type="InterPro" id="IPR017871">
    <property type="entry name" value="ABC_transporter-like_CS"/>
</dbReference>
<name>A0A345UHK1_9BACT</name>
<organism evidence="5 6">
    <name type="scientific">Cyclonatronum proteinivorum</name>
    <dbReference type="NCBI Taxonomy" id="1457365"/>
    <lineage>
        <taxon>Bacteria</taxon>
        <taxon>Pseudomonadati</taxon>
        <taxon>Balneolota</taxon>
        <taxon>Balneolia</taxon>
        <taxon>Balneolales</taxon>
        <taxon>Cyclonatronaceae</taxon>
        <taxon>Cyclonatronum</taxon>
    </lineage>
</organism>
<evidence type="ECO:0000256" key="2">
    <source>
        <dbReference type="ARBA" id="ARBA00022741"/>
    </source>
</evidence>
<keyword evidence="2" id="KW-0547">Nucleotide-binding</keyword>
<sequence length="260" mass="29066">MKKPETKTDVIFSVRKLEKSFITVTGSREPVLNEIDLDLLSEEVTGIIGLSGAGKTTLLRGILQLSRPDAGEVWYKGKDLTQLNEDELRGHLRPNVRMIYQHPEAALNPGLRVEEIFVQALRLNPDKPVGSDVRASCDRLIQDIGLDQSYLKKYPHQLSGGEKRRVALARALATGPSVLFADEPFAGLDKVLQFAMLRLILKLKKQYRLTVVIISHDTDIMQEVCDTLIVMHEGRIAEVISKPWTTDSYASEVSHKLLGV</sequence>
<dbReference type="Pfam" id="PF00005">
    <property type="entry name" value="ABC_tran"/>
    <property type="match status" value="1"/>
</dbReference>
<dbReference type="PROSITE" id="PS00211">
    <property type="entry name" value="ABC_TRANSPORTER_1"/>
    <property type="match status" value="1"/>
</dbReference>
<evidence type="ECO:0000313" key="6">
    <source>
        <dbReference type="Proteomes" id="UP000254808"/>
    </source>
</evidence>
<proteinExistence type="predicted"/>
<dbReference type="InterPro" id="IPR050319">
    <property type="entry name" value="ABC_transp_ATP-bind"/>
</dbReference>
<dbReference type="EMBL" id="CP027806">
    <property type="protein sequence ID" value="AXI99952.1"/>
    <property type="molecule type" value="Genomic_DNA"/>
</dbReference>
<dbReference type="RefSeq" id="WP_114983274.1">
    <property type="nucleotide sequence ID" value="NZ_CP027806.1"/>
</dbReference>
<keyword evidence="3 5" id="KW-0067">ATP-binding</keyword>
<dbReference type="InterPro" id="IPR003593">
    <property type="entry name" value="AAA+_ATPase"/>
</dbReference>
<dbReference type="GO" id="GO:0055085">
    <property type="term" value="P:transmembrane transport"/>
    <property type="evidence" value="ECO:0007669"/>
    <property type="project" value="UniProtKB-ARBA"/>
</dbReference>
<dbReference type="SUPFAM" id="SSF52540">
    <property type="entry name" value="P-loop containing nucleoside triphosphate hydrolases"/>
    <property type="match status" value="1"/>
</dbReference>
<dbReference type="PANTHER" id="PTHR43776">
    <property type="entry name" value="TRANSPORT ATP-BINDING PROTEIN"/>
    <property type="match status" value="1"/>
</dbReference>
<keyword evidence="1" id="KW-0813">Transport</keyword>
<evidence type="ECO:0000313" key="5">
    <source>
        <dbReference type="EMBL" id="AXI99952.1"/>
    </source>
</evidence>
<dbReference type="SMART" id="SM00382">
    <property type="entry name" value="AAA"/>
    <property type="match status" value="1"/>
</dbReference>
<dbReference type="GO" id="GO:0016887">
    <property type="term" value="F:ATP hydrolysis activity"/>
    <property type="evidence" value="ECO:0007669"/>
    <property type="project" value="InterPro"/>
</dbReference>
<dbReference type="Proteomes" id="UP000254808">
    <property type="component" value="Chromosome"/>
</dbReference>
<dbReference type="CDD" id="cd03257">
    <property type="entry name" value="ABC_NikE_OppD_transporters"/>
    <property type="match status" value="1"/>
</dbReference>
<dbReference type="AlphaFoldDB" id="A0A345UHK1"/>
<evidence type="ECO:0000256" key="3">
    <source>
        <dbReference type="ARBA" id="ARBA00022840"/>
    </source>
</evidence>
<dbReference type="OrthoDB" id="1115710at2"/>
<dbReference type="InterPro" id="IPR027417">
    <property type="entry name" value="P-loop_NTPase"/>
</dbReference>